<reference evidence="1" key="1">
    <citation type="journal article" date="2013" name="Nature">
        <title>Draft genome of the wheat A-genome progenitor Triticum urartu.</title>
        <authorList>
            <person name="Ling H.Q."/>
            <person name="Zhao S."/>
            <person name="Liu D."/>
            <person name="Wang J."/>
            <person name="Sun H."/>
            <person name="Zhang C."/>
            <person name="Fan H."/>
            <person name="Li D."/>
            <person name="Dong L."/>
            <person name="Tao Y."/>
            <person name="Gao C."/>
            <person name="Wu H."/>
            <person name="Li Y."/>
            <person name="Cui Y."/>
            <person name="Guo X."/>
            <person name="Zheng S."/>
            <person name="Wang B."/>
            <person name="Yu K."/>
            <person name="Liang Q."/>
            <person name="Yang W."/>
            <person name="Lou X."/>
            <person name="Chen J."/>
            <person name="Feng M."/>
            <person name="Jian J."/>
            <person name="Zhang X."/>
            <person name="Luo G."/>
            <person name="Jiang Y."/>
            <person name="Liu J."/>
            <person name="Wang Z."/>
            <person name="Sha Y."/>
            <person name="Zhang B."/>
            <person name="Wu H."/>
            <person name="Tang D."/>
            <person name="Shen Q."/>
            <person name="Xue P."/>
            <person name="Zou S."/>
            <person name="Wang X."/>
            <person name="Liu X."/>
            <person name="Wang F."/>
            <person name="Yang Y."/>
            <person name="An X."/>
            <person name="Dong Z."/>
            <person name="Zhang K."/>
            <person name="Zhang X."/>
            <person name="Luo M.C."/>
            <person name="Dvorak J."/>
            <person name="Tong Y."/>
            <person name="Wang J."/>
            <person name="Yang H."/>
            <person name="Li Z."/>
            <person name="Wang D."/>
            <person name="Zhang A."/>
            <person name="Wang J."/>
        </authorList>
    </citation>
    <scope>NUCLEOTIDE SEQUENCE</scope>
</reference>
<evidence type="ECO:0000313" key="1">
    <source>
        <dbReference type="EMBL" id="EMS46568.1"/>
    </source>
</evidence>
<name>M7Y972_TRIUA</name>
<dbReference type="AlphaFoldDB" id="M7Y972"/>
<protein>
    <submittedName>
        <fullName evidence="1">Uncharacterized protein</fullName>
    </submittedName>
</protein>
<proteinExistence type="predicted"/>
<organism evidence="1">
    <name type="scientific">Triticum urartu</name>
    <name type="common">Red wild einkorn</name>
    <name type="synonym">Crithodium urartu</name>
    <dbReference type="NCBI Taxonomy" id="4572"/>
    <lineage>
        <taxon>Eukaryota</taxon>
        <taxon>Viridiplantae</taxon>
        <taxon>Streptophyta</taxon>
        <taxon>Embryophyta</taxon>
        <taxon>Tracheophyta</taxon>
        <taxon>Spermatophyta</taxon>
        <taxon>Magnoliopsida</taxon>
        <taxon>Liliopsida</taxon>
        <taxon>Poales</taxon>
        <taxon>Poaceae</taxon>
        <taxon>BOP clade</taxon>
        <taxon>Pooideae</taxon>
        <taxon>Triticodae</taxon>
        <taxon>Triticeae</taxon>
        <taxon>Triticinae</taxon>
        <taxon>Triticum</taxon>
    </lineage>
</organism>
<accession>M7Y972</accession>
<sequence>MDNPKNIMQWLGVKVKLEQKQGQLTALARHDGDSHAAPQAAKIGQRWLDAAVEAETTRGIGAAVRSGSRQSEAEAGCSSGSAHRRGRFRRDWFDEAVAADSRSDCDGSTREGAGR</sequence>
<dbReference type="EMBL" id="KD273016">
    <property type="protein sequence ID" value="EMS46568.1"/>
    <property type="molecule type" value="Genomic_DNA"/>
</dbReference>
<gene>
    <name evidence="1" type="ORF">TRIUR3_24962</name>
</gene>